<proteinExistence type="predicted"/>
<keyword evidence="2" id="KW-1185">Reference proteome</keyword>
<reference evidence="1 2" key="1">
    <citation type="journal article" date="2014" name="Curr. Biol.">
        <title>The genome of the clonal raider ant Cerapachys biroi.</title>
        <authorList>
            <person name="Oxley P.R."/>
            <person name="Ji L."/>
            <person name="Fetter-Pruneda I."/>
            <person name="McKenzie S.K."/>
            <person name="Li C."/>
            <person name="Hu H."/>
            <person name="Zhang G."/>
            <person name="Kronauer D.J."/>
        </authorList>
    </citation>
    <scope>NUCLEOTIDE SEQUENCE [LARGE SCALE GENOMIC DNA]</scope>
</reference>
<sequence>MAKFENKTGLDEELEKMIYVQLRVNERNNSHCSEEKTVDLSRQSELVDQKYESVTNKIDNKDNGKEEQITDFKTVKTRYGRTPKKSFKILKIKDLVIAIVKVIEPNAAIYDIEKSIKDWLKLAPLRVTLADSRALKTNSRKLAMFLIL</sequence>
<name>A0A026W7E6_OOCBI</name>
<protein>
    <submittedName>
        <fullName evidence="1">Uncharacterized protein</fullName>
    </submittedName>
</protein>
<evidence type="ECO:0000313" key="2">
    <source>
        <dbReference type="Proteomes" id="UP000053097"/>
    </source>
</evidence>
<evidence type="ECO:0000313" key="1">
    <source>
        <dbReference type="EMBL" id="EZA51980.1"/>
    </source>
</evidence>
<gene>
    <name evidence="1" type="ORF">X777_09295</name>
</gene>
<dbReference type="AlphaFoldDB" id="A0A026W7E6"/>
<dbReference type="EMBL" id="KK107364">
    <property type="protein sequence ID" value="EZA51980.1"/>
    <property type="molecule type" value="Genomic_DNA"/>
</dbReference>
<accession>A0A026W7E6</accession>
<dbReference type="Proteomes" id="UP000053097">
    <property type="component" value="Unassembled WGS sequence"/>
</dbReference>
<organism evidence="1 2">
    <name type="scientific">Ooceraea biroi</name>
    <name type="common">Clonal raider ant</name>
    <name type="synonym">Cerapachys biroi</name>
    <dbReference type="NCBI Taxonomy" id="2015173"/>
    <lineage>
        <taxon>Eukaryota</taxon>
        <taxon>Metazoa</taxon>
        <taxon>Ecdysozoa</taxon>
        <taxon>Arthropoda</taxon>
        <taxon>Hexapoda</taxon>
        <taxon>Insecta</taxon>
        <taxon>Pterygota</taxon>
        <taxon>Neoptera</taxon>
        <taxon>Endopterygota</taxon>
        <taxon>Hymenoptera</taxon>
        <taxon>Apocrita</taxon>
        <taxon>Aculeata</taxon>
        <taxon>Formicoidea</taxon>
        <taxon>Formicidae</taxon>
        <taxon>Dorylinae</taxon>
        <taxon>Ooceraea</taxon>
    </lineage>
</organism>